<dbReference type="Proteomes" id="UP000194236">
    <property type="component" value="Unassembled WGS sequence"/>
</dbReference>
<dbReference type="InterPro" id="IPR003599">
    <property type="entry name" value="Ig_sub"/>
</dbReference>
<dbReference type="InterPro" id="IPR013098">
    <property type="entry name" value="Ig_I-set"/>
</dbReference>
<dbReference type="SMART" id="SM00409">
    <property type="entry name" value="IG"/>
    <property type="match status" value="1"/>
</dbReference>
<evidence type="ECO:0000313" key="2">
    <source>
        <dbReference type="EMBL" id="OTF72160.1"/>
    </source>
</evidence>
<dbReference type="InterPro" id="IPR013783">
    <property type="entry name" value="Ig-like_fold"/>
</dbReference>
<comment type="caution">
    <text evidence="2">The sequence shown here is derived from an EMBL/GenBank/DDBJ whole genome shotgun (WGS) entry which is preliminary data.</text>
</comment>
<sequence>MQNIVIPEGQNVTFECTVQQQQQPQDNPLEFKILHNGHEIQIGNRIAVQHEFGYVRIEIDSVKPDDAGIYTVKVANNFGESTSTASLNVIPTSNIDYHPAGLKGMKTIEKLPEQQEYSAA</sequence>
<protein>
    <recommendedName>
        <fullName evidence="1">Ig-like domain-containing protein</fullName>
    </recommendedName>
</protein>
<dbReference type="OrthoDB" id="8747558at2759"/>
<proteinExistence type="predicted"/>
<dbReference type="InterPro" id="IPR007110">
    <property type="entry name" value="Ig-like_dom"/>
</dbReference>
<dbReference type="AlphaFoldDB" id="A0A1Y3AUJ9"/>
<dbReference type="EMBL" id="MUJZ01057603">
    <property type="protein sequence ID" value="OTF72160.1"/>
    <property type="molecule type" value="Genomic_DNA"/>
</dbReference>
<organism evidence="2 3">
    <name type="scientific">Euroglyphus maynei</name>
    <name type="common">Mayne's house dust mite</name>
    <dbReference type="NCBI Taxonomy" id="6958"/>
    <lineage>
        <taxon>Eukaryota</taxon>
        <taxon>Metazoa</taxon>
        <taxon>Ecdysozoa</taxon>
        <taxon>Arthropoda</taxon>
        <taxon>Chelicerata</taxon>
        <taxon>Arachnida</taxon>
        <taxon>Acari</taxon>
        <taxon>Acariformes</taxon>
        <taxon>Sarcoptiformes</taxon>
        <taxon>Astigmata</taxon>
        <taxon>Psoroptidia</taxon>
        <taxon>Analgoidea</taxon>
        <taxon>Pyroglyphidae</taxon>
        <taxon>Pyroglyphinae</taxon>
        <taxon>Euroglyphus</taxon>
    </lineage>
</organism>
<name>A0A1Y3AUJ9_EURMA</name>
<evidence type="ECO:0000313" key="3">
    <source>
        <dbReference type="Proteomes" id="UP000194236"/>
    </source>
</evidence>
<evidence type="ECO:0000259" key="1">
    <source>
        <dbReference type="PROSITE" id="PS50835"/>
    </source>
</evidence>
<accession>A0A1Y3AUJ9</accession>
<feature type="domain" description="Ig-like" evidence="1">
    <location>
        <begin position="1"/>
        <end position="88"/>
    </location>
</feature>
<feature type="non-terminal residue" evidence="2">
    <location>
        <position position="120"/>
    </location>
</feature>
<dbReference type="PANTHER" id="PTHR47633">
    <property type="entry name" value="IMMUNOGLOBULIN"/>
    <property type="match status" value="1"/>
</dbReference>
<reference evidence="2 3" key="1">
    <citation type="submission" date="2017-03" db="EMBL/GenBank/DDBJ databases">
        <title>Genome Survey of Euroglyphus maynei.</title>
        <authorList>
            <person name="Arlian L.G."/>
            <person name="Morgan M.S."/>
            <person name="Rider S.D."/>
        </authorList>
    </citation>
    <scope>NUCLEOTIDE SEQUENCE [LARGE SCALE GENOMIC DNA]</scope>
    <source>
        <strain evidence="2">Arlian Lab</strain>
        <tissue evidence="2">Whole body</tissue>
    </source>
</reference>
<dbReference type="Gene3D" id="2.60.40.10">
    <property type="entry name" value="Immunoglobulins"/>
    <property type="match status" value="1"/>
</dbReference>
<dbReference type="Pfam" id="PF07679">
    <property type="entry name" value="I-set"/>
    <property type="match status" value="1"/>
</dbReference>
<dbReference type="InterPro" id="IPR036179">
    <property type="entry name" value="Ig-like_dom_sf"/>
</dbReference>
<dbReference type="SUPFAM" id="SSF48726">
    <property type="entry name" value="Immunoglobulin"/>
    <property type="match status" value="1"/>
</dbReference>
<dbReference type="PANTHER" id="PTHR47633:SF4">
    <property type="entry name" value="MYOPALLADIN ISOFORM X1"/>
    <property type="match status" value="1"/>
</dbReference>
<gene>
    <name evidence="2" type="ORF">BLA29_013708</name>
</gene>
<keyword evidence="3" id="KW-1185">Reference proteome</keyword>
<dbReference type="PROSITE" id="PS50835">
    <property type="entry name" value="IG_LIKE"/>
    <property type="match status" value="1"/>
</dbReference>